<keyword evidence="3" id="KW-1185">Reference proteome</keyword>
<protein>
    <submittedName>
        <fullName evidence="2">Uncharacterized protein</fullName>
    </submittedName>
</protein>
<evidence type="ECO:0000313" key="3">
    <source>
        <dbReference type="Proteomes" id="UP001430953"/>
    </source>
</evidence>
<dbReference type="EMBL" id="JADYXP020000016">
    <property type="protein sequence ID" value="KAL0108446.1"/>
    <property type="molecule type" value="Genomic_DNA"/>
</dbReference>
<gene>
    <name evidence="2" type="ORF">PUN28_015177</name>
</gene>
<sequence length="89" mass="10768">MRNETFGRTSTHIRAHTHTHTHTYDPKKKKKKNIYLLPLLNYYTEYRMIINTVFRLYVRKFRNQNVSKRSVAISLTLHSVRTYNQINVT</sequence>
<accession>A0AAW2F189</accession>
<feature type="region of interest" description="Disordered" evidence="1">
    <location>
        <begin position="1"/>
        <end position="27"/>
    </location>
</feature>
<dbReference type="AlphaFoldDB" id="A0AAW2F189"/>
<reference evidence="2 3" key="1">
    <citation type="submission" date="2023-03" db="EMBL/GenBank/DDBJ databases">
        <title>High recombination rates correlate with genetic variation in Cardiocondyla obscurior ants.</title>
        <authorList>
            <person name="Errbii M."/>
        </authorList>
    </citation>
    <scope>NUCLEOTIDE SEQUENCE [LARGE SCALE GENOMIC DNA]</scope>
    <source>
        <strain evidence="2">Alpha-2009</strain>
        <tissue evidence="2">Whole body</tissue>
    </source>
</reference>
<organism evidence="2 3">
    <name type="scientific">Cardiocondyla obscurior</name>
    <dbReference type="NCBI Taxonomy" id="286306"/>
    <lineage>
        <taxon>Eukaryota</taxon>
        <taxon>Metazoa</taxon>
        <taxon>Ecdysozoa</taxon>
        <taxon>Arthropoda</taxon>
        <taxon>Hexapoda</taxon>
        <taxon>Insecta</taxon>
        <taxon>Pterygota</taxon>
        <taxon>Neoptera</taxon>
        <taxon>Endopterygota</taxon>
        <taxon>Hymenoptera</taxon>
        <taxon>Apocrita</taxon>
        <taxon>Aculeata</taxon>
        <taxon>Formicoidea</taxon>
        <taxon>Formicidae</taxon>
        <taxon>Myrmicinae</taxon>
        <taxon>Cardiocondyla</taxon>
    </lineage>
</organism>
<name>A0AAW2F189_9HYME</name>
<evidence type="ECO:0000256" key="1">
    <source>
        <dbReference type="SAM" id="MobiDB-lite"/>
    </source>
</evidence>
<proteinExistence type="predicted"/>
<evidence type="ECO:0000313" key="2">
    <source>
        <dbReference type="EMBL" id="KAL0108446.1"/>
    </source>
</evidence>
<comment type="caution">
    <text evidence="2">The sequence shown here is derived from an EMBL/GenBank/DDBJ whole genome shotgun (WGS) entry which is preliminary data.</text>
</comment>
<dbReference type="Proteomes" id="UP001430953">
    <property type="component" value="Unassembled WGS sequence"/>
</dbReference>
<feature type="compositionally biased region" description="Basic residues" evidence="1">
    <location>
        <begin position="11"/>
        <end position="27"/>
    </location>
</feature>